<evidence type="ECO:0000313" key="3">
    <source>
        <dbReference type="Proteomes" id="UP000249363"/>
    </source>
</evidence>
<dbReference type="Proteomes" id="UP000249363">
    <property type="component" value="Unassembled WGS sequence"/>
</dbReference>
<dbReference type="RefSeq" id="XP_040738690.1">
    <property type="nucleotide sequence ID" value="XM_040872790.1"/>
</dbReference>
<reference evidence="2 3" key="1">
    <citation type="journal article" date="2017" name="Biotechnol. Biofuels">
        <title>Differential beta-glucosidase expression as a function of carbon source availability in Talaromyces amestolkiae: a genomic and proteomic approach.</title>
        <authorList>
            <person name="de Eugenio L.I."/>
            <person name="Mendez-Liter J.A."/>
            <person name="Nieto-Dominguez M."/>
            <person name="Alonso L."/>
            <person name="Gil-Munoz J."/>
            <person name="Barriuso J."/>
            <person name="Prieto A."/>
            <person name="Martinez M.J."/>
        </authorList>
    </citation>
    <scope>NUCLEOTIDE SEQUENCE [LARGE SCALE GENOMIC DNA]</scope>
    <source>
        <strain evidence="2 3">CIB</strain>
    </source>
</reference>
<accession>A0A364LED4</accession>
<sequence>MSTENKKELKKSHKSGDDSDSKSTTAQPDIEDYQDPGRAEHHVTTPGSGADITHDLLQVGASFPDEEVNIDLISKTK</sequence>
<dbReference type="GeneID" id="63799402"/>
<comment type="caution">
    <text evidence="2">The sequence shown here is derived from an EMBL/GenBank/DDBJ whole genome shotgun (WGS) entry which is preliminary data.</text>
</comment>
<name>A0A364LED4_TALAM</name>
<feature type="region of interest" description="Disordered" evidence="1">
    <location>
        <begin position="1"/>
        <end position="57"/>
    </location>
</feature>
<evidence type="ECO:0000313" key="2">
    <source>
        <dbReference type="EMBL" id="RAO74176.1"/>
    </source>
</evidence>
<dbReference type="AlphaFoldDB" id="A0A364LED4"/>
<protein>
    <submittedName>
        <fullName evidence="2">Uncharacterized protein</fullName>
    </submittedName>
</protein>
<gene>
    <name evidence="2" type="ORF">BHQ10_010188</name>
</gene>
<organism evidence="2 3">
    <name type="scientific">Talaromyces amestolkiae</name>
    <dbReference type="NCBI Taxonomy" id="1196081"/>
    <lineage>
        <taxon>Eukaryota</taxon>
        <taxon>Fungi</taxon>
        <taxon>Dikarya</taxon>
        <taxon>Ascomycota</taxon>
        <taxon>Pezizomycotina</taxon>
        <taxon>Eurotiomycetes</taxon>
        <taxon>Eurotiomycetidae</taxon>
        <taxon>Eurotiales</taxon>
        <taxon>Trichocomaceae</taxon>
        <taxon>Talaromyces</taxon>
        <taxon>Talaromyces sect. Talaromyces</taxon>
    </lineage>
</organism>
<dbReference type="EMBL" id="MIKG01000030">
    <property type="protein sequence ID" value="RAO74176.1"/>
    <property type="molecule type" value="Genomic_DNA"/>
</dbReference>
<evidence type="ECO:0000256" key="1">
    <source>
        <dbReference type="SAM" id="MobiDB-lite"/>
    </source>
</evidence>
<proteinExistence type="predicted"/>
<keyword evidence="3" id="KW-1185">Reference proteome</keyword>